<dbReference type="PANTHER" id="PTHR43872:SF1">
    <property type="entry name" value="MONOOXYGENASE, PUTATIVE (AFU_ORTHOLOGUE AFUA_8G02570)-RELATED"/>
    <property type="match status" value="1"/>
</dbReference>
<keyword evidence="2" id="KW-0560">Oxidoreductase</keyword>
<name>A0A8T8TNA8_9BASI</name>
<keyword evidence="3" id="KW-0812">Transmembrane</keyword>
<evidence type="ECO:0000256" key="1">
    <source>
        <dbReference type="ARBA" id="ARBA00001974"/>
    </source>
</evidence>
<reference evidence="5" key="1">
    <citation type="submission" date="2016-04" db="EMBL/GenBank/DDBJ databases">
        <authorList>
            <person name="Nguyen H.D."/>
            <person name="Kesanakurti P."/>
            <person name="Cullis J."/>
            <person name="Levesque C.A."/>
            <person name="Hambleton S."/>
        </authorList>
    </citation>
    <scope>NUCLEOTIDE SEQUENCE</scope>
    <source>
        <strain evidence="5">DAOMC 238032</strain>
    </source>
</reference>
<dbReference type="InterPro" id="IPR014036">
    <property type="entry name" value="DeoR-like_C"/>
</dbReference>
<dbReference type="GO" id="GO:0004497">
    <property type="term" value="F:monooxygenase activity"/>
    <property type="evidence" value="ECO:0007669"/>
    <property type="project" value="UniProtKB-KW"/>
</dbReference>
<evidence type="ECO:0000259" key="4">
    <source>
        <dbReference type="Pfam" id="PF00455"/>
    </source>
</evidence>
<dbReference type="Gene3D" id="3.30.750.70">
    <property type="entry name" value="4-hydroxybutyrate coenzyme like domains"/>
    <property type="match status" value="1"/>
</dbReference>
<dbReference type="Pfam" id="PF00455">
    <property type="entry name" value="DeoRC"/>
    <property type="match status" value="1"/>
</dbReference>
<comment type="caution">
    <text evidence="5">The sequence shown here is derived from an EMBL/GenBank/DDBJ whole genome shotgun (WGS) entry which is preliminary data.</text>
</comment>
<evidence type="ECO:0000313" key="6">
    <source>
        <dbReference type="Proteomes" id="UP000077671"/>
    </source>
</evidence>
<dbReference type="Proteomes" id="UP000077671">
    <property type="component" value="Unassembled WGS sequence"/>
</dbReference>
<feature type="transmembrane region" description="Helical" evidence="3">
    <location>
        <begin position="393"/>
        <end position="416"/>
    </location>
</feature>
<keyword evidence="3" id="KW-1133">Transmembrane helix</keyword>
<dbReference type="SMART" id="SM01134">
    <property type="entry name" value="DeoRC"/>
    <property type="match status" value="1"/>
</dbReference>
<feature type="transmembrane region" description="Helical" evidence="3">
    <location>
        <begin position="465"/>
        <end position="486"/>
    </location>
</feature>
<dbReference type="InterPro" id="IPR036188">
    <property type="entry name" value="FAD/NAD-bd_sf"/>
</dbReference>
<comment type="cofactor">
    <cofactor evidence="1">
        <name>FAD</name>
        <dbReference type="ChEBI" id="CHEBI:57692"/>
    </cofactor>
</comment>
<dbReference type="PANTHER" id="PTHR43872">
    <property type="entry name" value="MONOOXYGENASE, PUTATIVE (AFU_ORTHOLOGUE AFUA_8G02570)-RELATED"/>
    <property type="match status" value="1"/>
</dbReference>
<evidence type="ECO:0000256" key="3">
    <source>
        <dbReference type="SAM" id="Phobius"/>
    </source>
</evidence>
<dbReference type="SUPFAM" id="SSF100950">
    <property type="entry name" value="NagB/RpiA/CoA transferase-like"/>
    <property type="match status" value="1"/>
</dbReference>
<gene>
    <name evidence="5" type="ORF">A4X03_0g2652</name>
</gene>
<evidence type="ECO:0000313" key="5">
    <source>
        <dbReference type="EMBL" id="KAE8262181.1"/>
    </source>
</evidence>
<feature type="non-terminal residue" evidence="5">
    <location>
        <position position="1"/>
    </location>
</feature>
<feature type="domain" description="DeoR-like transcriptional repressor C-terminal sensor" evidence="4">
    <location>
        <begin position="422"/>
        <end position="578"/>
    </location>
</feature>
<organism evidence="5 6">
    <name type="scientific">Tilletia caries</name>
    <name type="common">wheat bunt fungus</name>
    <dbReference type="NCBI Taxonomy" id="13290"/>
    <lineage>
        <taxon>Eukaryota</taxon>
        <taxon>Fungi</taxon>
        <taxon>Dikarya</taxon>
        <taxon>Basidiomycota</taxon>
        <taxon>Ustilaginomycotina</taxon>
        <taxon>Exobasidiomycetes</taxon>
        <taxon>Tilletiales</taxon>
        <taxon>Tilletiaceae</taxon>
        <taxon>Tilletia</taxon>
    </lineage>
</organism>
<dbReference type="InterPro" id="IPR051820">
    <property type="entry name" value="FAD-binding_MO"/>
</dbReference>
<proteinExistence type="predicted"/>
<dbReference type="EMBL" id="LWDD02000268">
    <property type="protein sequence ID" value="KAE8262181.1"/>
    <property type="molecule type" value="Genomic_DNA"/>
</dbReference>
<reference evidence="5" key="2">
    <citation type="journal article" date="2019" name="IMA Fungus">
        <title>Genome sequencing and comparison of five Tilletia species to identify candidate genes for the detection of regulated species infecting wheat.</title>
        <authorList>
            <person name="Nguyen H.D.T."/>
            <person name="Sultana T."/>
            <person name="Kesanakurti P."/>
            <person name="Hambleton S."/>
        </authorList>
    </citation>
    <scope>NUCLEOTIDE SEQUENCE</scope>
    <source>
        <strain evidence="5">DAOMC 238032</strain>
    </source>
</reference>
<dbReference type="SUPFAM" id="SSF51905">
    <property type="entry name" value="FAD/NAD(P)-binding domain"/>
    <property type="match status" value="1"/>
</dbReference>
<dbReference type="Gene3D" id="3.50.50.60">
    <property type="entry name" value="FAD/NAD(P)-binding domain"/>
    <property type="match status" value="2"/>
</dbReference>
<accession>A0A8T8TNA8</accession>
<sequence>MSVAHSNGHADANDSVASYDVLIIGAGISGINAAYRLQDSAPHKKFAILESTGEIGGTWALFKYPGIRSDSDLATFGYAFKPWEGADIADGQAIVEYVNKVADDAGIRKKTLFNHRVTGADFSTPDREWTVTASVNGTEKKIKAEFIFLATGYYDYNEPLKVDIPGISNFKGDIVHPQFWDPKKVNYDNKRVVIIGSGATAITLLPSMAPRTKSITMLQRSPSYVIALPKHDPFARIMRFFLPSALAFAIIRFKNICRIYASYHLFRLLPAFARWFLRTETKRALKGVVETDPHFKPAYNPWDQRLCICPDGDFFTALRERKANIVTAHIDQVVEDGIKLKDGRKLDADMIITATGLKIQLGGGMVPTVDGKAVKMSDKYVWKGSMLEDVPNLLLAIGYINASWTLGSDCTALFFCRMLKDMDKKRKIGALAAGLVKDGETLILDAGTTTTEIAMRLTNRRNLTLITNALNIAIILGAVPTFAVHMPGGQFKSPTLSLSGDKSVEYFSNIFAGKLFLATAGVDLEAGLTYSSFADLQLKEAMIKAAAHVYLVADSTKIGRSSFTRLGSLDVIQSLITD</sequence>
<dbReference type="AlphaFoldDB" id="A0A8T8TNA8"/>
<evidence type="ECO:0000256" key="2">
    <source>
        <dbReference type="ARBA" id="ARBA00023033"/>
    </source>
</evidence>
<dbReference type="Pfam" id="PF13738">
    <property type="entry name" value="Pyr_redox_3"/>
    <property type="match status" value="1"/>
</dbReference>
<dbReference type="InterPro" id="IPR037171">
    <property type="entry name" value="NagB/RpiA_transferase-like"/>
</dbReference>
<protein>
    <recommendedName>
        <fullName evidence="4">DeoR-like transcriptional repressor C-terminal sensor domain-containing protein</fullName>
    </recommendedName>
</protein>
<keyword evidence="3" id="KW-0472">Membrane</keyword>
<keyword evidence="2" id="KW-0503">Monooxygenase</keyword>